<feature type="transmembrane region" description="Helical" evidence="6">
    <location>
        <begin position="399"/>
        <end position="420"/>
    </location>
</feature>
<dbReference type="Pfam" id="PF13440">
    <property type="entry name" value="Polysacc_synt_3"/>
    <property type="match status" value="1"/>
</dbReference>
<dbReference type="AlphaFoldDB" id="A0A250DFR8"/>
<protein>
    <recommendedName>
        <fullName evidence="9">Polysaccharide biosynthesis protein</fullName>
    </recommendedName>
</protein>
<evidence type="ECO:0000256" key="1">
    <source>
        <dbReference type="ARBA" id="ARBA00004651"/>
    </source>
</evidence>
<gene>
    <name evidence="7" type="ORF">CKY39_06045</name>
</gene>
<evidence type="ECO:0008006" key="9">
    <source>
        <dbReference type="Google" id="ProtNLM"/>
    </source>
</evidence>
<evidence type="ECO:0000256" key="2">
    <source>
        <dbReference type="ARBA" id="ARBA00022475"/>
    </source>
</evidence>
<feature type="transmembrane region" description="Helical" evidence="6">
    <location>
        <begin position="20"/>
        <end position="40"/>
    </location>
</feature>
<dbReference type="PANTHER" id="PTHR30250">
    <property type="entry name" value="PST FAMILY PREDICTED COLANIC ACID TRANSPORTER"/>
    <property type="match status" value="1"/>
</dbReference>
<dbReference type="GO" id="GO:0005886">
    <property type="term" value="C:plasma membrane"/>
    <property type="evidence" value="ECO:0007669"/>
    <property type="project" value="UniProtKB-SubCell"/>
</dbReference>
<feature type="transmembrane region" description="Helical" evidence="6">
    <location>
        <begin position="123"/>
        <end position="143"/>
    </location>
</feature>
<evidence type="ECO:0000256" key="3">
    <source>
        <dbReference type="ARBA" id="ARBA00022692"/>
    </source>
</evidence>
<dbReference type="PANTHER" id="PTHR30250:SF28">
    <property type="entry name" value="POLYSACCHARIDE BIOSYNTHESIS PROTEIN"/>
    <property type="match status" value="1"/>
</dbReference>
<dbReference type="EMBL" id="CP023284">
    <property type="protein sequence ID" value="ATA52819.1"/>
    <property type="molecule type" value="Genomic_DNA"/>
</dbReference>
<accession>A0A250DFR8</accession>
<sequence>MLKENLVALLSGKIGRAVAVVASGAVLGQVISVIVMPVVTRIYSPEAMGVQSVFLSVGNILATSAALTYPLALVLPKKNVDAAYLMILSVLLGMAFSVVALLFIFTAGYYAKYNFGELSDWAYYLPLYIFFSVLGVVSSQCLVREKRFKEIARASWELSAVLNVSKVIGGALYASPAMLIGINILSGLARFFLSTRFLLDLFGAYFQKISVNDLRAGLRKISRTYRDFPIYRAPQAIIAAFSQSLPLIIISLLFDAGVVGQFALALTVLSLPVNFIGAAVAQVIYPIVNDALRAGKEISGDVIRITLLMGLIGAPVFAGVAIFGGHVFEFVFGENWALAGRFSQWLALFMFMDFISRPSIAVIPVLGYQQSLLVFEVGFFAIKSAVLFVAFYVGLSSVLFVAIYSVSCAFVALLQISWAIRASYSSNFIALND</sequence>
<dbReference type="KEGG" id="vbo:CKY39_06045"/>
<comment type="subcellular location">
    <subcellularLocation>
        <location evidence="1">Cell membrane</location>
        <topology evidence="1">Multi-pass membrane protein</topology>
    </subcellularLocation>
</comment>
<dbReference type="InterPro" id="IPR050833">
    <property type="entry name" value="Poly_Biosynth_Transport"/>
</dbReference>
<name>A0A250DFR8_9BURK</name>
<evidence type="ECO:0000256" key="5">
    <source>
        <dbReference type="ARBA" id="ARBA00023136"/>
    </source>
</evidence>
<feature type="transmembrane region" description="Helical" evidence="6">
    <location>
        <begin position="52"/>
        <end position="75"/>
    </location>
</feature>
<feature type="transmembrane region" description="Helical" evidence="6">
    <location>
        <begin position="373"/>
        <end position="393"/>
    </location>
</feature>
<keyword evidence="5 6" id="KW-0472">Membrane</keyword>
<organism evidence="7 8">
    <name type="scientific">Variovorax boronicumulans</name>
    <dbReference type="NCBI Taxonomy" id="436515"/>
    <lineage>
        <taxon>Bacteria</taxon>
        <taxon>Pseudomonadati</taxon>
        <taxon>Pseudomonadota</taxon>
        <taxon>Betaproteobacteria</taxon>
        <taxon>Burkholderiales</taxon>
        <taxon>Comamonadaceae</taxon>
        <taxon>Variovorax</taxon>
    </lineage>
</organism>
<keyword evidence="2" id="KW-1003">Cell membrane</keyword>
<evidence type="ECO:0000313" key="8">
    <source>
        <dbReference type="Proteomes" id="UP000217154"/>
    </source>
</evidence>
<keyword evidence="3 6" id="KW-0812">Transmembrane</keyword>
<reference evidence="7 8" key="1">
    <citation type="submission" date="2017-09" db="EMBL/GenBank/DDBJ databases">
        <title>The diverse metabolic capabilities of V. boronicumulans make it an excellent choice for continued studies on novel biodegradation.</title>
        <authorList>
            <person name="Sun S."/>
        </authorList>
    </citation>
    <scope>NUCLEOTIDE SEQUENCE [LARGE SCALE GENOMIC DNA]</scope>
    <source>
        <strain evidence="7 8">J1</strain>
    </source>
</reference>
<feature type="transmembrane region" description="Helical" evidence="6">
    <location>
        <begin position="236"/>
        <end position="254"/>
    </location>
</feature>
<feature type="transmembrane region" description="Helical" evidence="6">
    <location>
        <begin position="305"/>
        <end position="325"/>
    </location>
</feature>
<evidence type="ECO:0000256" key="6">
    <source>
        <dbReference type="SAM" id="Phobius"/>
    </source>
</evidence>
<keyword evidence="4 6" id="KW-1133">Transmembrane helix</keyword>
<feature type="transmembrane region" description="Helical" evidence="6">
    <location>
        <begin position="260"/>
        <end position="285"/>
    </location>
</feature>
<dbReference type="Proteomes" id="UP000217154">
    <property type="component" value="Chromosome"/>
</dbReference>
<feature type="transmembrane region" description="Helical" evidence="6">
    <location>
        <begin position="82"/>
        <end position="111"/>
    </location>
</feature>
<evidence type="ECO:0000313" key="7">
    <source>
        <dbReference type="EMBL" id="ATA52819.1"/>
    </source>
</evidence>
<proteinExistence type="predicted"/>
<evidence type="ECO:0000256" key="4">
    <source>
        <dbReference type="ARBA" id="ARBA00022989"/>
    </source>
</evidence>
<feature type="transmembrane region" description="Helical" evidence="6">
    <location>
        <begin position="345"/>
        <end position="366"/>
    </location>
</feature>